<feature type="domain" description="CBS" evidence="3">
    <location>
        <begin position="93"/>
        <end position="149"/>
    </location>
</feature>
<dbReference type="PANTHER" id="PTHR43080">
    <property type="entry name" value="CBS DOMAIN-CONTAINING PROTEIN CBSX3, MITOCHONDRIAL"/>
    <property type="match status" value="1"/>
</dbReference>
<dbReference type="PROSITE" id="PS51371">
    <property type="entry name" value="CBS"/>
    <property type="match status" value="2"/>
</dbReference>
<dbReference type="InterPro" id="IPR051257">
    <property type="entry name" value="Diverse_CBS-Domain"/>
</dbReference>
<organism evidence="4 5">
    <name type="scientific">Candidatus Woesebacteria bacterium RIFCSPHIGHO2_01_FULL_44_21</name>
    <dbReference type="NCBI Taxonomy" id="1802503"/>
    <lineage>
        <taxon>Bacteria</taxon>
        <taxon>Candidatus Woeseibacteriota</taxon>
    </lineage>
</organism>
<evidence type="ECO:0000256" key="1">
    <source>
        <dbReference type="ARBA" id="ARBA00023122"/>
    </source>
</evidence>
<evidence type="ECO:0000313" key="5">
    <source>
        <dbReference type="Proteomes" id="UP000178870"/>
    </source>
</evidence>
<dbReference type="SUPFAM" id="SSF54631">
    <property type="entry name" value="CBS-domain pair"/>
    <property type="match status" value="1"/>
</dbReference>
<protein>
    <recommendedName>
        <fullName evidence="3">CBS domain-containing protein</fullName>
    </recommendedName>
</protein>
<evidence type="ECO:0000313" key="4">
    <source>
        <dbReference type="EMBL" id="OGM33235.1"/>
    </source>
</evidence>
<feature type="domain" description="CBS" evidence="3">
    <location>
        <begin position="7"/>
        <end position="64"/>
    </location>
</feature>
<dbReference type="Pfam" id="PF00571">
    <property type="entry name" value="CBS"/>
    <property type="match status" value="2"/>
</dbReference>
<comment type="caution">
    <text evidence="4">The sequence shown here is derived from an EMBL/GenBank/DDBJ whole genome shotgun (WGS) entry which is preliminary data.</text>
</comment>
<evidence type="ECO:0000256" key="2">
    <source>
        <dbReference type="PROSITE-ProRule" id="PRU00703"/>
    </source>
</evidence>
<dbReference type="Proteomes" id="UP000178870">
    <property type="component" value="Unassembled WGS sequence"/>
</dbReference>
<gene>
    <name evidence="4" type="ORF">A2803_00075</name>
</gene>
<dbReference type="Gene3D" id="3.10.580.10">
    <property type="entry name" value="CBS-domain"/>
    <property type="match status" value="1"/>
</dbReference>
<dbReference type="AlphaFoldDB" id="A0A1F7Z391"/>
<dbReference type="InterPro" id="IPR046342">
    <property type="entry name" value="CBS_dom_sf"/>
</dbReference>
<dbReference type="PANTHER" id="PTHR43080:SF2">
    <property type="entry name" value="CBS DOMAIN-CONTAINING PROTEIN"/>
    <property type="match status" value="1"/>
</dbReference>
<sequence length="149" mass="17133">MLVRDVMFKRVFTVNDSADFQTIVKLLATKKISGITVVNKEGKLVGVISEKDLLYKLFPSEKKFYKNIEYYKNFERIEHEAENIGKLTAKHIMTKNVITIEPGRHVLVACSLMIINNIRRLPVVDHGKLVGIVTMGSLYKHYLSSFFKK</sequence>
<dbReference type="SMART" id="SM00116">
    <property type="entry name" value="CBS"/>
    <property type="match status" value="2"/>
</dbReference>
<evidence type="ECO:0000259" key="3">
    <source>
        <dbReference type="PROSITE" id="PS51371"/>
    </source>
</evidence>
<reference evidence="4 5" key="1">
    <citation type="journal article" date="2016" name="Nat. Commun.">
        <title>Thousands of microbial genomes shed light on interconnected biogeochemical processes in an aquifer system.</title>
        <authorList>
            <person name="Anantharaman K."/>
            <person name="Brown C.T."/>
            <person name="Hug L.A."/>
            <person name="Sharon I."/>
            <person name="Castelle C.J."/>
            <person name="Probst A.J."/>
            <person name="Thomas B.C."/>
            <person name="Singh A."/>
            <person name="Wilkins M.J."/>
            <person name="Karaoz U."/>
            <person name="Brodie E.L."/>
            <person name="Williams K.H."/>
            <person name="Hubbard S.S."/>
            <person name="Banfield J.F."/>
        </authorList>
    </citation>
    <scope>NUCLEOTIDE SEQUENCE [LARGE SCALE GENOMIC DNA]</scope>
</reference>
<dbReference type="CDD" id="cd04586">
    <property type="entry name" value="CBS_pair_BON_assoc"/>
    <property type="match status" value="1"/>
</dbReference>
<proteinExistence type="predicted"/>
<name>A0A1F7Z391_9BACT</name>
<keyword evidence="1 2" id="KW-0129">CBS domain</keyword>
<dbReference type="InterPro" id="IPR000644">
    <property type="entry name" value="CBS_dom"/>
</dbReference>
<accession>A0A1F7Z391</accession>
<dbReference type="EMBL" id="MGGP01000005">
    <property type="protein sequence ID" value="OGM33235.1"/>
    <property type="molecule type" value="Genomic_DNA"/>
</dbReference>